<evidence type="ECO:0000313" key="1">
    <source>
        <dbReference type="EMBL" id="EEF14964.1"/>
    </source>
</evidence>
<reference evidence="1 2" key="1">
    <citation type="submission" date="2008-08" db="EMBL/GenBank/DDBJ databases">
        <authorList>
            <person name="Madupu R."/>
            <person name="Durkin A.S."/>
            <person name="Torralba M."/>
            <person name="Methe B."/>
            <person name="Sutton G.G."/>
            <person name="Strausberg R.L."/>
            <person name="Nelson K.E."/>
        </authorList>
    </citation>
    <scope>NUCLEOTIDE SEQUENCE [LARGE SCALE GENOMIC DNA]</scope>
    <source>
        <strain evidence="1 2">RM3267</strain>
    </source>
</reference>
<organism evidence="1 2">
    <name type="scientific">Campylobacter rectus RM3267</name>
    <dbReference type="NCBI Taxonomy" id="553218"/>
    <lineage>
        <taxon>Bacteria</taxon>
        <taxon>Pseudomonadati</taxon>
        <taxon>Campylobacterota</taxon>
        <taxon>Epsilonproteobacteria</taxon>
        <taxon>Campylobacterales</taxon>
        <taxon>Campylobacteraceae</taxon>
        <taxon>Campylobacter</taxon>
    </lineage>
</organism>
<name>B9CZ57_CAMRE</name>
<accession>B9CZ57</accession>
<dbReference type="Proteomes" id="UP000003082">
    <property type="component" value="Unassembled WGS sequence"/>
</dbReference>
<dbReference type="EMBL" id="ACFU01000003">
    <property type="protein sequence ID" value="EEF14964.1"/>
    <property type="molecule type" value="Genomic_DNA"/>
</dbReference>
<keyword evidence="2" id="KW-1185">Reference proteome</keyword>
<sequence>MLLLNDKRDARNSNRSLNIIRCPCYGYLTIVERFYRVPGDLRKSSIASNRLYRILLIFL</sequence>
<evidence type="ECO:0000313" key="2">
    <source>
        <dbReference type="Proteomes" id="UP000003082"/>
    </source>
</evidence>
<dbReference type="STRING" id="553218.CAMRE0001_1636"/>
<gene>
    <name evidence="1" type="ORF">CAMRE0001_1636</name>
</gene>
<proteinExistence type="predicted"/>
<comment type="caution">
    <text evidence="1">The sequence shown here is derived from an EMBL/GenBank/DDBJ whole genome shotgun (WGS) entry which is preliminary data.</text>
</comment>
<protein>
    <submittedName>
        <fullName evidence="1">Uncharacterized protein</fullName>
    </submittedName>
</protein>
<dbReference type="AlphaFoldDB" id="B9CZ57"/>